<protein>
    <recommendedName>
        <fullName evidence="1">UspA domain-containing protein</fullName>
    </recommendedName>
</protein>
<comment type="caution">
    <text evidence="2">The sequence shown here is derived from an EMBL/GenBank/DDBJ whole genome shotgun (WGS) entry which is preliminary data.</text>
</comment>
<accession>A0A919XUZ9</accession>
<reference evidence="2 3" key="1">
    <citation type="submission" date="2021-03" db="EMBL/GenBank/DDBJ databases">
        <title>Antimicrobial resistance genes in bacteria isolated from Japanese honey, and their potential for conferring macrolide and lincosamide resistance in the American foulbrood pathogen Paenibacillus larvae.</title>
        <authorList>
            <person name="Okamoto M."/>
            <person name="Kumagai M."/>
            <person name="Kanamori H."/>
            <person name="Takamatsu D."/>
        </authorList>
    </citation>
    <scope>NUCLEOTIDE SEQUENCE [LARGE SCALE GENOMIC DNA]</scope>
    <source>
        <strain evidence="2 3">J41TS12</strain>
    </source>
</reference>
<organism evidence="2 3">
    <name type="scientific">Paenibacillus antibioticophila</name>
    <dbReference type="NCBI Taxonomy" id="1274374"/>
    <lineage>
        <taxon>Bacteria</taxon>
        <taxon>Bacillati</taxon>
        <taxon>Bacillota</taxon>
        <taxon>Bacilli</taxon>
        <taxon>Bacillales</taxon>
        <taxon>Paenibacillaceae</taxon>
        <taxon>Paenibacillus</taxon>
    </lineage>
</organism>
<dbReference type="Pfam" id="PF00582">
    <property type="entry name" value="Usp"/>
    <property type="match status" value="1"/>
</dbReference>
<dbReference type="Gene3D" id="3.40.50.620">
    <property type="entry name" value="HUPs"/>
    <property type="match status" value="1"/>
</dbReference>
<dbReference type="InterPro" id="IPR014729">
    <property type="entry name" value="Rossmann-like_a/b/a_fold"/>
</dbReference>
<dbReference type="InterPro" id="IPR052023">
    <property type="entry name" value="Histidine_kinase_KdpD"/>
</dbReference>
<evidence type="ECO:0000313" key="3">
    <source>
        <dbReference type="Proteomes" id="UP000681162"/>
    </source>
</evidence>
<keyword evidence="3" id="KW-1185">Reference proteome</keyword>
<dbReference type="GO" id="GO:0005886">
    <property type="term" value="C:plasma membrane"/>
    <property type="evidence" value="ECO:0007669"/>
    <property type="project" value="TreeGrafter"/>
</dbReference>
<evidence type="ECO:0000313" key="2">
    <source>
        <dbReference type="EMBL" id="GIO37147.1"/>
    </source>
</evidence>
<dbReference type="PANTHER" id="PTHR45569:SF1">
    <property type="entry name" value="SENSOR PROTEIN KDPD"/>
    <property type="match status" value="1"/>
</dbReference>
<proteinExistence type="predicted"/>
<dbReference type="SUPFAM" id="SSF52402">
    <property type="entry name" value="Adenine nucleotide alpha hydrolases-like"/>
    <property type="match status" value="1"/>
</dbReference>
<name>A0A919XUZ9_9BACL</name>
<feature type="domain" description="UspA" evidence="1">
    <location>
        <begin position="9"/>
        <end position="123"/>
    </location>
</feature>
<dbReference type="InterPro" id="IPR006016">
    <property type="entry name" value="UspA"/>
</dbReference>
<dbReference type="AlphaFoldDB" id="A0A919XUZ9"/>
<evidence type="ECO:0000259" key="1">
    <source>
        <dbReference type="Pfam" id="PF00582"/>
    </source>
</evidence>
<dbReference type="EMBL" id="BORR01000006">
    <property type="protein sequence ID" value="GIO37147.1"/>
    <property type="molecule type" value="Genomic_DNA"/>
</dbReference>
<gene>
    <name evidence="2" type="ORF">J41TS12_20080</name>
</gene>
<sequence>MSTLEHRESVMVCVYYGPHGQRLIQRGSQLAKLLRAPFTVLTVDSSKENEYNEDKEQYLKAWEKMCRDSGGEFLVRKSRGRKAADVIIETAREKGVTQIIIGQSGQTFWQSFTKGNFVNELVERLGLIDLHIVAVQRYEALLEETHEEGVQAILVKNGEKYELNYGGEAVETEFMRGTFFRELHTDFNNGLFKTDLNGEPQYLKIVHGEWMDFRP</sequence>
<dbReference type="Proteomes" id="UP000681162">
    <property type="component" value="Unassembled WGS sequence"/>
</dbReference>
<dbReference type="RefSeq" id="WP_212939447.1">
    <property type="nucleotide sequence ID" value="NZ_BORR01000006.1"/>
</dbReference>
<dbReference type="GO" id="GO:0000155">
    <property type="term" value="F:phosphorelay sensor kinase activity"/>
    <property type="evidence" value="ECO:0007669"/>
    <property type="project" value="TreeGrafter"/>
</dbReference>
<dbReference type="PANTHER" id="PTHR45569">
    <property type="entry name" value="SENSOR PROTEIN KDPD"/>
    <property type="match status" value="1"/>
</dbReference>